<dbReference type="Proteomes" id="UP000063953">
    <property type="component" value="Chromosome"/>
</dbReference>
<reference evidence="1 2" key="1">
    <citation type="journal article" date="2015" name="Genome Announc.">
        <title>Genome Sequences of Oblitimonas alkaliphila gen. nov. sp. nov. (Proposed), a Novel Bacterium of the Pseudomonadaceae Family.</title>
        <authorList>
            <person name="Lauer A.C."/>
            <person name="Nicholson A.C."/>
            <person name="Humrighouse B.W."/>
            <person name="Emery B."/>
            <person name="Drobish A."/>
            <person name="Juieng P."/>
            <person name="Loparev V."/>
            <person name="McQuiston J.R."/>
        </authorList>
    </citation>
    <scope>NUCLEOTIDE SEQUENCE [LARGE SCALE GENOMIC DNA]</scope>
    <source>
        <strain evidence="1 2">E5571</strain>
    </source>
</reference>
<dbReference type="KEGG" id="pbb:AKN87_01830"/>
<gene>
    <name evidence="1" type="ORF">AKN88_11440</name>
</gene>
<keyword evidence="2" id="KW-1185">Reference proteome</keyword>
<protein>
    <recommendedName>
        <fullName evidence="3">Head-tail adaptor</fullName>
    </recommendedName>
</protein>
<organism evidence="1 2">
    <name type="scientific">Thiopseudomonas alkaliphila</name>
    <dbReference type="NCBI Taxonomy" id="1697053"/>
    <lineage>
        <taxon>Bacteria</taxon>
        <taxon>Pseudomonadati</taxon>
        <taxon>Pseudomonadota</taxon>
        <taxon>Gammaproteobacteria</taxon>
        <taxon>Pseudomonadales</taxon>
        <taxon>Pseudomonadaceae</taxon>
        <taxon>Thiopseudomonas</taxon>
    </lineage>
</organism>
<evidence type="ECO:0008006" key="3">
    <source>
        <dbReference type="Google" id="ProtNLM"/>
    </source>
</evidence>
<dbReference type="NCBIfam" id="TIGR01563">
    <property type="entry name" value="gp16_SPP1"/>
    <property type="match status" value="1"/>
</dbReference>
<proteinExistence type="predicted"/>
<dbReference type="AlphaFoldDB" id="A0A0K1XGK9"/>
<evidence type="ECO:0000313" key="1">
    <source>
        <dbReference type="EMBL" id="AKX60471.1"/>
    </source>
</evidence>
<dbReference type="EMBL" id="CP012365">
    <property type="protein sequence ID" value="AKX60471.1"/>
    <property type="molecule type" value="Genomic_DNA"/>
</dbReference>
<dbReference type="RefSeq" id="WP_053101797.1">
    <property type="nucleotide sequence ID" value="NZ_CP012365.1"/>
</dbReference>
<sequence>MRAGRLKHRVMIQKQVRQQDPETGAMNLSWKNWKSLWASIEHLSVKDSFAAQAAGAETVARVVIRAGPKIEPGGRIIHGDHVFSVIGAIPDAISGSRYLTILVKEHT</sequence>
<dbReference type="STRING" id="1697053.AKN87_01830"/>
<dbReference type="Gene3D" id="2.40.10.270">
    <property type="entry name" value="Bacteriophage SPP1 head-tail adaptor protein"/>
    <property type="match status" value="1"/>
</dbReference>
<dbReference type="InterPro" id="IPR038666">
    <property type="entry name" value="SSP1_head-tail_sf"/>
</dbReference>
<dbReference type="InterPro" id="IPR008767">
    <property type="entry name" value="Phage_SPP1_head-tail_adaptor"/>
</dbReference>
<evidence type="ECO:0000313" key="2">
    <source>
        <dbReference type="Proteomes" id="UP000063953"/>
    </source>
</evidence>
<name>A0A0K1XGK9_9GAMM</name>
<accession>A0A0K1XGK9</accession>
<dbReference type="Pfam" id="PF05521">
    <property type="entry name" value="Phage_HCP"/>
    <property type="match status" value="1"/>
</dbReference>